<proteinExistence type="predicted"/>
<dbReference type="AlphaFoldDB" id="A0A2Z6P459"/>
<dbReference type="PANTHER" id="PTHR35757">
    <property type="entry name" value="THERMOSOME SUBUNIT GAMMA"/>
    <property type="match status" value="1"/>
</dbReference>
<feature type="non-terminal residue" evidence="1">
    <location>
        <position position="1"/>
    </location>
</feature>
<keyword evidence="2" id="KW-1185">Reference proteome</keyword>
<accession>A0A2Z6P459</accession>
<evidence type="ECO:0000313" key="2">
    <source>
        <dbReference type="Proteomes" id="UP000242715"/>
    </source>
</evidence>
<reference evidence="2" key="1">
    <citation type="journal article" date="2017" name="Front. Plant Sci.">
        <title>Climate Clever Clovers: New Paradigm to Reduce the Environmental Footprint of Ruminants by Breeding Low Methanogenic Forages Utilizing Haplotype Variation.</title>
        <authorList>
            <person name="Kaur P."/>
            <person name="Appels R."/>
            <person name="Bayer P.E."/>
            <person name="Keeble-Gagnere G."/>
            <person name="Wang J."/>
            <person name="Hirakawa H."/>
            <person name="Shirasawa K."/>
            <person name="Vercoe P."/>
            <person name="Stefanova K."/>
            <person name="Durmic Z."/>
            <person name="Nichols P."/>
            <person name="Revell C."/>
            <person name="Isobe S.N."/>
            <person name="Edwards D."/>
            <person name="Erskine W."/>
        </authorList>
    </citation>
    <scope>NUCLEOTIDE SEQUENCE [LARGE SCALE GENOMIC DNA]</scope>
    <source>
        <strain evidence="2">cv. Daliak</strain>
    </source>
</reference>
<sequence>SSTQQEKGSLEQFIQFKGGIDDATDLLQTSIVSYKKKFPWSLFKPFFQVDLVSTIHIGDKEYFLALQKKLESYDCVLYEMVASKETLETMKEEPDNSSSDFSILRCIFKQMAQILGLGYQSDYLSYRSENWQHADLDKETFESLMKAKGESLFSSADDDTTLESIEAMLQSSIPEDLDPWKSKLLWASIVLPMPLVPLLIIRGICTDVGRLTSGYPNIEALSRLDFSAAMKVFIAKLLTSE</sequence>
<feature type="non-terminal residue" evidence="1">
    <location>
        <position position="241"/>
    </location>
</feature>
<dbReference type="PANTHER" id="PTHR35757:SF1">
    <property type="entry name" value="THERMOSOME SUBUNIT GAMMA"/>
    <property type="match status" value="1"/>
</dbReference>
<name>A0A2Z6P459_TRISU</name>
<dbReference type="OrthoDB" id="45571at2759"/>
<organism evidence="1 2">
    <name type="scientific">Trifolium subterraneum</name>
    <name type="common">Subterranean clover</name>
    <dbReference type="NCBI Taxonomy" id="3900"/>
    <lineage>
        <taxon>Eukaryota</taxon>
        <taxon>Viridiplantae</taxon>
        <taxon>Streptophyta</taxon>
        <taxon>Embryophyta</taxon>
        <taxon>Tracheophyta</taxon>
        <taxon>Spermatophyta</taxon>
        <taxon>Magnoliopsida</taxon>
        <taxon>eudicotyledons</taxon>
        <taxon>Gunneridae</taxon>
        <taxon>Pentapetalae</taxon>
        <taxon>rosids</taxon>
        <taxon>fabids</taxon>
        <taxon>Fabales</taxon>
        <taxon>Fabaceae</taxon>
        <taxon>Papilionoideae</taxon>
        <taxon>50 kb inversion clade</taxon>
        <taxon>NPAAA clade</taxon>
        <taxon>Hologalegina</taxon>
        <taxon>IRL clade</taxon>
        <taxon>Trifolieae</taxon>
        <taxon>Trifolium</taxon>
    </lineage>
</organism>
<protein>
    <submittedName>
        <fullName evidence="1">Uncharacterized protein</fullName>
    </submittedName>
</protein>
<dbReference type="EMBL" id="DF974805">
    <property type="protein sequence ID" value="GAU50566.1"/>
    <property type="molecule type" value="Genomic_DNA"/>
</dbReference>
<gene>
    <name evidence="1" type="ORF">TSUD_141170</name>
</gene>
<dbReference type="Proteomes" id="UP000242715">
    <property type="component" value="Unassembled WGS sequence"/>
</dbReference>
<evidence type="ECO:0000313" key="1">
    <source>
        <dbReference type="EMBL" id="GAU50566.1"/>
    </source>
</evidence>